<accession>A0A1G4HZA1</accession>
<proteinExistence type="predicted"/>
<gene>
    <name evidence="1" type="ORF">TEOVI_000651800</name>
</gene>
<evidence type="ECO:0000313" key="2">
    <source>
        <dbReference type="Proteomes" id="UP000195570"/>
    </source>
</evidence>
<dbReference type="AlphaFoldDB" id="A0A1G4HZA1"/>
<dbReference type="GeneID" id="92380452"/>
<name>A0A1G4HZA1_TRYEQ</name>
<dbReference type="EMBL" id="CZPT02000123">
    <property type="protein sequence ID" value="SCU64678.1"/>
    <property type="molecule type" value="Genomic_DNA"/>
</dbReference>
<reference evidence="1" key="1">
    <citation type="submission" date="2016-09" db="EMBL/GenBank/DDBJ databases">
        <authorList>
            <person name="Hebert L."/>
            <person name="Moumen B."/>
        </authorList>
    </citation>
    <scope>NUCLEOTIDE SEQUENCE [LARGE SCALE GENOMIC DNA]</scope>
    <source>
        <strain evidence="1">OVI</strain>
    </source>
</reference>
<keyword evidence="2" id="KW-1185">Reference proteome</keyword>
<evidence type="ECO:0008006" key="3">
    <source>
        <dbReference type="Google" id="ProtNLM"/>
    </source>
</evidence>
<dbReference type="VEuPathDB" id="TriTrypDB:TEOVI_000651800"/>
<comment type="caution">
    <text evidence="1">The sequence shown here is derived from an EMBL/GenBank/DDBJ whole genome shotgun (WGS) entry which is preliminary data.</text>
</comment>
<dbReference type="RefSeq" id="XP_067076392.1">
    <property type="nucleotide sequence ID" value="XM_067220291.1"/>
</dbReference>
<organism evidence="1 2">
    <name type="scientific">Trypanosoma equiperdum</name>
    <dbReference type="NCBI Taxonomy" id="5694"/>
    <lineage>
        <taxon>Eukaryota</taxon>
        <taxon>Discoba</taxon>
        <taxon>Euglenozoa</taxon>
        <taxon>Kinetoplastea</taxon>
        <taxon>Metakinetoplastina</taxon>
        <taxon>Trypanosomatida</taxon>
        <taxon>Trypanosomatidae</taxon>
        <taxon>Trypanosoma</taxon>
    </lineage>
</organism>
<protein>
    <recommendedName>
        <fullName evidence="3">SET domain containing protein</fullName>
    </recommendedName>
</protein>
<sequence>MKDLPSPELRCDCSGEMFRQSYSYSSTRGKKDRGDGRVTSRNPLCKFHQERYGRFLSAYFGYSSEERVVHLREAAQLSMIGVNLGNASRHRPDGDIFTGRQRLRHSVLAVEGDAFFYKIVQKAVKDTNKHGNAPIDDPLCWPNARCIALHYGLPGNSSVDQNAFPRATLLAIVASTIIKSGDTVRLCLRSYHRCLDEAAWYERTFGRRHIDEVNPTKSVSDGEKWFPRWPTGLPFYHGIGRKHAGAEPVGGFPFTLLDIKETPELGEGQYGLFAVHPIPYGTCFLYCGPAVSTEALEARNNVGEACNGIYSSSLPNSHKESARGLRSTAHNNEYASATSHELPLNDATYALGLGQHVVCFGQGLMRYANHRYNLSKFGNVELCSLMLMIPSELSPLKEASKKLSKGTEDAHCKVKITKRFRSCVKKRRPSLHGERVNKCGKANRGTTLMGRATLLEKESHLVTIPFFIATADIEPGEQLLTWSYGEEYDAQLERRAVCDGHLVPYAAAALLDSRQPVGRWQPYRGDYRHGIAAGDIVWCSQLSSKGGRDPLDSLFVVVKMTPVGVGYMLLRPITRSKNQESLLTHFFGAFDGEEWVVFGVCDADVLELCLVAHADTVGLLIADEDYRSFVDKDHDMALRSRDEACECGGGKRCSLRFAVVHATALREATSLVVEGFDMSKVGMPLFRGVVWPLLNSEG</sequence>
<evidence type="ECO:0000313" key="1">
    <source>
        <dbReference type="EMBL" id="SCU64678.1"/>
    </source>
</evidence>
<dbReference type="Proteomes" id="UP000195570">
    <property type="component" value="Unassembled WGS sequence"/>
</dbReference>